<dbReference type="PROSITE" id="PS51406">
    <property type="entry name" value="FIBRINOGEN_C_2"/>
    <property type="match status" value="1"/>
</dbReference>
<keyword evidence="2" id="KW-0732">Signal</keyword>
<evidence type="ECO:0000313" key="5">
    <source>
        <dbReference type="Proteomes" id="UP000069940"/>
    </source>
</evidence>
<dbReference type="GeneID" id="134288958"/>
<dbReference type="CDD" id="cd00087">
    <property type="entry name" value="FReD"/>
    <property type="match status" value="1"/>
</dbReference>
<protein>
    <recommendedName>
        <fullName evidence="3">Fibrinogen C-terminal domain-containing protein</fullName>
    </recommendedName>
</protein>
<proteinExistence type="predicted"/>
<dbReference type="InterPro" id="IPR050373">
    <property type="entry name" value="Fibrinogen_C-term_domain"/>
</dbReference>
<dbReference type="InterPro" id="IPR002181">
    <property type="entry name" value="Fibrinogen_a/b/g_C_dom"/>
</dbReference>
<dbReference type="InterPro" id="IPR020837">
    <property type="entry name" value="Fibrinogen_CS"/>
</dbReference>
<feature type="signal peptide" evidence="2">
    <location>
        <begin position="1"/>
        <end position="23"/>
    </location>
</feature>
<dbReference type="Gene3D" id="3.90.215.10">
    <property type="entry name" value="Gamma Fibrinogen, chain A, domain 1"/>
    <property type="match status" value="1"/>
</dbReference>
<dbReference type="PANTHER" id="PTHR19143">
    <property type="entry name" value="FIBRINOGEN/TENASCIN/ANGIOPOEITIN"/>
    <property type="match status" value="1"/>
</dbReference>
<keyword evidence="5" id="KW-1185">Reference proteome</keyword>
<evidence type="ECO:0000313" key="4">
    <source>
        <dbReference type="EnsemblMetazoa" id="AALFPA23_015234.P22108"/>
    </source>
</evidence>
<dbReference type="Proteomes" id="UP000069940">
    <property type="component" value="Unassembled WGS sequence"/>
</dbReference>
<dbReference type="InterPro" id="IPR014716">
    <property type="entry name" value="Fibrinogen_a/b/g_C_1"/>
</dbReference>
<dbReference type="SMART" id="SM00186">
    <property type="entry name" value="FBG"/>
    <property type="match status" value="1"/>
</dbReference>
<reference evidence="5" key="1">
    <citation type="journal article" date="2015" name="Proc. Natl. Acad. Sci. U.S.A.">
        <title>Genome sequence of the Asian Tiger mosquito, Aedes albopictus, reveals insights into its biology, genetics, and evolution.</title>
        <authorList>
            <person name="Chen X.G."/>
            <person name="Jiang X."/>
            <person name="Gu J."/>
            <person name="Xu M."/>
            <person name="Wu Y."/>
            <person name="Deng Y."/>
            <person name="Zhang C."/>
            <person name="Bonizzoni M."/>
            <person name="Dermauw W."/>
            <person name="Vontas J."/>
            <person name="Armbruster P."/>
            <person name="Huang X."/>
            <person name="Yang Y."/>
            <person name="Zhang H."/>
            <person name="He W."/>
            <person name="Peng H."/>
            <person name="Liu Y."/>
            <person name="Wu K."/>
            <person name="Chen J."/>
            <person name="Lirakis M."/>
            <person name="Topalis P."/>
            <person name="Van Leeuwen T."/>
            <person name="Hall A.B."/>
            <person name="Jiang X."/>
            <person name="Thorpe C."/>
            <person name="Mueller R.L."/>
            <person name="Sun C."/>
            <person name="Waterhouse R.M."/>
            <person name="Yan G."/>
            <person name="Tu Z.J."/>
            <person name="Fang X."/>
            <person name="James A.A."/>
        </authorList>
    </citation>
    <scope>NUCLEOTIDE SEQUENCE [LARGE SCALE GENOMIC DNA]</scope>
    <source>
        <strain evidence="5">Foshan</strain>
    </source>
</reference>
<dbReference type="Pfam" id="PF00147">
    <property type="entry name" value="Fibrinogen_C"/>
    <property type="match status" value="1"/>
</dbReference>
<evidence type="ECO:0000256" key="2">
    <source>
        <dbReference type="SAM" id="SignalP"/>
    </source>
</evidence>
<reference evidence="4" key="2">
    <citation type="submission" date="2025-05" db="UniProtKB">
        <authorList>
            <consortium name="EnsemblMetazoa"/>
        </authorList>
    </citation>
    <scope>IDENTIFICATION</scope>
    <source>
        <strain evidence="4">Foshan</strain>
    </source>
</reference>
<dbReference type="RefSeq" id="XP_062710876.1">
    <property type="nucleotide sequence ID" value="XM_062854892.1"/>
</dbReference>
<dbReference type="SUPFAM" id="SSF56496">
    <property type="entry name" value="Fibrinogen C-terminal domain-like"/>
    <property type="match status" value="1"/>
</dbReference>
<organism evidence="4 5">
    <name type="scientific">Aedes albopictus</name>
    <name type="common">Asian tiger mosquito</name>
    <name type="synonym">Stegomyia albopicta</name>
    <dbReference type="NCBI Taxonomy" id="7160"/>
    <lineage>
        <taxon>Eukaryota</taxon>
        <taxon>Metazoa</taxon>
        <taxon>Ecdysozoa</taxon>
        <taxon>Arthropoda</taxon>
        <taxon>Hexapoda</taxon>
        <taxon>Insecta</taxon>
        <taxon>Pterygota</taxon>
        <taxon>Neoptera</taxon>
        <taxon>Endopterygota</taxon>
        <taxon>Diptera</taxon>
        <taxon>Nematocera</taxon>
        <taxon>Culicoidea</taxon>
        <taxon>Culicidae</taxon>
        <taxon>Culicinae</taxon>
        <taxon>Aedini</taxon>
        <taxon>Aedes</taxon>
        <taxon>Stegomyia</taxon>
    </lineage>
</organism>
<sequence length="334" mass="38953">MTNMTQKYKVILWILVIGDISLAQTSSSENIMKADESCKTCDVLVQKMEYLETKFLEQQLELKTLIEQIMQTQDNLVKIANEKMEKREIDPTEINSAVLQEQKCHDYQQHVMLTDSTSAVEQSNYITSCSEESTKVSGKYSLHLFPNEMPIQGYCEQETAKGGWLVIQRRFDGSVDFYRNWTDYRDGFGDVDGEFWFGLEKVHRLTKNRNHVLMIELEDLKGKFVYAQYDGFEIGSEEEKYSLKKLGKYSGTAGDSLSKHHKGMMFSTKDNDNDRDNQKNCAMYVMGAWWYRSCLDSNLNGLYDDKDKRKTITWYSFKKRLGGFKSTRMMIREK</sequence>
<feature type="domain" description="Fibrinogen C-terminal" evidence="3">
    <location>
        <begin position="120"/>
        <end position="334"/>
    </location>
</feature>
<evidence type="ECO:0000256" key="1">
    <source>
        <dbReference type="ARBA" id="ARBA00023157"/>
    </source>
</evidence>
<accession>A0ABM1Z5E7</accession>
<keyword evidence="1" id="KW-1015">Disulfide bond</keyword>
<name>A0ABM1Z5E7_AEDAL</name>
<feature type="chain" id="PRO_5046607340" description="Fibrinogen C-terminal domain-containing protein" evidence="2">
    <location>
        <begin position="24"/>
        <end position="334"/>
    </location>
</feature>
<dbReference type="PROSITE" id="PS00514">
    <property type="entry name" value="FIBRINOGEN_C_1"/>
    <property type="match status" value="1"/>
</dbReference>
<dbReference type="EnsemblMetazoa" id="AALFPA23_015234.R22108">
    <property type="protein sequence ID" value="AALFPA23_015234.P22108"/>
    <property type="gene ID" value="AALFPA23_015234"/>
</dbReference>
<evidence type="ECO:0000259" key="3">
    <source>
        <dbReference type="PROSITE" id="PS51406"/>
    </source>
</evidence>
<dbReference type="PANTHER" id="PTHR19143:SF327">
    <property type="entry name" value="FI21813P1-RELATED"/>
    <property type="match status" value="1"/>
</dbReference>
<dbReference type="InterPro" id="IPR036056">
    <property type="entry name" value="Fibrinogen-like_C"/>
</dbReference>